<keyword evidence="8 12" id="KW-0012">Acyltransferase</keyword>
<dbReference type="FunCoup" id="E9E104">
    <property type="interactions" value="158"/>
</dbReference>
<dbReference type="AlphaFoldDB" id="E9E104"/>
<dbReference type="GO" id="GO:0006751">
    <property type="term" value="P:glutathione catabolic process"/>
    <property type="evidence" value="ECO:0007669"/>
    <property type="project" value="UniProtKB-UniRule"/>
</dbReference>
<evidence type="ECO:0000256" key="9">
    <source>
        <dbReference type="ARBA" id="ARBA00047417"/>
    </source>
</evidence>
<dbReference type="GO" id="GO:0036374">
    <property type="term" value="F:glutathione hydrolase activity"/>
    <property type="evidence" value="ECO:0007669"/>
    <property type="project" value="UniProtKB-UniRule"/>
</dbReference>
<evidence type="ECO:0000256" key="6">
    <source>
        <dbReference type="ARBA" id="ARBA00022801"/>
    </source>
</evidence>
<keyword evidence="15" id="KW-1185">Reference proteome</keyword>
<evidence type="ECO:0000256" key="13">
    <source>
        <dbReference type="SAM" id="SignalP"/>
    </source>
</evidence>
<dbReference type="InterPro" id="IPR043138">
    <property type="entry name" value="GGT_lsub"/>
</dbReference>
<dbReference type="OrthoDB" id="1081007at2759"/>
<dbReference type="OMA" id="SFWPRTW"/>
<dbReference type="InterPro" id="IPR043137">
    <property type="entry name" value="GGT_ssub_C"/>
</dbReference>
<accession>E9E104</accession>
<evidence type="ECO:0000256" key="3">
    <source>
        <dbReference type="ARBA" id="ARBA00009381"/>
    </source>
</evidence>
<dbReference type="Pfam" id="PF01019">
    <property type="entry name" value="G_glu_transpept"/>
    <property type="match status" value="2"/>
</dbReference>
<dbReference type="EMBL" id="GL698491">
    <property type="protein sequence ID" value="EFY90306.1"/>
    <property type="molecule type" value="Genomic_DNA"/>
</dbReference>
<sequence>MIETLMPHLVQLLLASLANHGFTHASALPEVVFRPTTDGSVGAVASESIECSAIGRDLLARGVRLSPPSYRMDSTDFWGQQGNAADALVGTTFCVGVIGMYHSGIGGGGFAMIRDPEGNYEAVDFREAAPAAGHEDMYQGNVPGSIYGGLAVGVPSEVLGLEYIHSKYGSLQWKTVMQGAIHVARGGFRVSSDLVGYVERAVKGKPNFLVEDPNWAQDFAPNGTLLQAGEIMTRKRYAKTLEKIANQGSKVFYTGELAETLVNYIQQTNGTLTLSDFKNYKVISRPVKNVTYRGLNLYTIGTPASGAITLNILKIMEQFDMADSKDTNLTSHRFVEAMRFGYGARSELGDPAFVEGLDEYEAHLLDEVHAKHTRERISDKQTLPVKEYDPKGVELPESHGTSHIVTADESGMATSLTTTVNLLFGAQIMEPSSGIILYVLPFAIHGHKSTCQSNIDRNNEMNDFSIPGVPNEFGFQPSVANFIRPGKRPLSSVTPVIAAFPDGKLFATVGAAGGSRIISSTTSALWRTIEHGMTMKEALREPRLHDQVMPNTLLLEYGFDAETAAGLRERKHNITWVRPGLSAVQGIRRLGDGLFEAASEPRQNNSGGLTI</sequence>
<evidence type="ECO:0000256" key="4">
    <source>
        <dbReference type="ARBA" id="ARBA00022670"/>
    </source>
</evidence>
<evidence type="ECO:0000256" key="5">
    <source>
        <dbReference type="ARBA" id="ARBA00022679"/>
    </source>
</evidence>
<dbReference type="SUPFAM" id="SSF56235">
    <property type="entry name" value="N-terminal nucleophile aminohydrolases (Ntn hydrolases)"/>
    <property type="match status" value="1"/>
</dbReference>
<gene>
    <name evidence="14" type="ORF">MAC_03552</name>
</gene>
<evidence type="ECO:0000313" key="15">
    <source>
        <dbReference type="Proteomes" id="UP000002499"/>
    </source>
</evidence>
<feature type="binding site" evidence="11">
    <location>
        <begin position="419"/>
        <end position="421"/>
    </location>
    <ligand>
        <name>L-glutamate</name>
        <dbReference type="ChEBI" id="CHEBI:29985"/>
    </ligand>
</feature>
<dbReference type="GO" id="GO:0103068">
    <property type="term" value="F:leukotriene C4 gamma-glutamyl transferase activity"/>
    <property type="evidence" value="ECO:0007669"/>
    <property type="project" value="UniProtKB-EC"/>
</dbReference>
<dbReference type="FunFam" id="1.10.246.130:FF:000005">
    <property type="entry name" value="Gamma-glutamyltranspeptidase 1, putative"/>
    <property type="match status" value="1"/>
</dbReference>
<evidence type="ECO:0000256" key="10">
    <source>
        <dbReference type="PIRSR" id="PIRSR600101-1"/>
    </source>
</evidence>
<dbReference type="EC" id="3.4.19.13" evidence="12"/>
<dbReference type="MEROPS" id="T03.011"/>
<dbReference type="PRINTS" id="PR01210">
    <property type="entry name" value="GGTRANSPTASE"/>
</dbReference>
<feature type="binding site" evidence="11">
    <location>
        <position position="463"/>
    </location>
    <ligand>
        <name>L-glutamate</name>
        <dbReference type="ChEBI" id="CHEBI:29985"/>
    </ligand>
</feature>
<reference evidence="14 15" key="1">
    <citation type="journal article" date="2011" name="PLoS Genet.">
        <title>Genome sequencing and comparative transcriptomics of the model entomopathogenic fungi Metarhizium anisopliae and M. acridum.</title>
        <authorList>
            <person name="Gao Q."/>
            <person name="Jin K."/>
            <person name="Ying S.H."/>
            <person name="Zhang Y."/>
            <person name="Xiao G."/>
            <person name="Shang Y."/>
            <person name="Duan Z."/>
            <person name="Hu X."/>
            <person name="Xie X.Q."/>
            <person name="Zhou G."/>
            <person name="Peng G."/>
            <person name="Luo Z."/>
            <person name="Huang W."/>
            <person name="Wang B."/>
            <person name="Fang W."/>
            <person name="Wang S."/>
            <person name="Zhong Y."/>
            <person name="Ma L.J."/>
            <person name="St Leger R.J."/>
            <person name="Zhao G.P."/>
            <person name="Pei Y."/>
            <person name="Feng M.G."/>
            <person name="Xia Y."/>
            <person name="Wang C."/>
        </authorList>
    </citation>
    <scope>NUCLEOTIDE SEQUENCE [LARGE SCALE GENOMIC DNA]</scope>
    <source>
        <strain evidence="14 15">CQMa 102</strain>
    </source>
</reference>
<evidence type="ECO:0000256" key="7">
    <source>
        <dbReference type="ARBA" id="ARBA00023180"/>
    </source>
</evidence>
<dbReference type="UniPathway" id="UPA00204"/>
<feature type="signal peptide" evidence="13">
    <location>
        <begin position="1"/>
        <end position="27"/>
    </location>
</feature>
<dbReference type="PANTHER" id="PTHR11686:SF62">
    <property type="entry name" value="GLUTATHIONE HYDROLASE"/>
    <property type="match status" value="1"/>
</dbReference>
<feature type="binding site" evidence="11">
    <location>
        <position position="514"/>
    </location>
    <ligand>
        <name>L-glutamate</name>
        <dbReference type="ChEBI" id="CHEBI:29985"/>
    </ligand>
</feature>
<evidence type="ECO:0000256" key="1">
    <source>
        <dbReference type="ARBA" id="ARBA00001049"/>
    </source>
</evidence>
<name>E9E104_METAQ</name>
<comment type="catalytic activity">
    <reaction evidence="9 12">
        <text>an N-terminal (5-L-glutamyl)-[peptide] + an alpha-amino acid = 5-L-glutamyl amino acid + an N-terminal L-alpha-aminoacyl-[peptide]</text>
        <dbReference type="Rhea" id="RHEA:23904"/>
        <dbReference type="Rhea" id="RHEA-COMP:9780"/>
        <dbReference type="Rhea" id="RHEA-COMP:9795"/>
        <dbReference type="ChEBI" id="CHEBI:77644"/>
        <dbReference type="ChEBI" id="CHEBI:78597"/>
        <dbReference type="ChEBI" id="CHEBI:78599"/>
        <dbReference type="ChEBI" id="CHEBI:78608"/>
        <dbReference type="EC" id="2.3.2.2"/>
    </reaction>
</comment>
<dbReference type="PANTHER" id="PTHR11686">
    <property type="entry name" value="GAMMA GLUTAMYL TRANSPEPTIDASE"/>
    <property type="match status" value="1"/>
</dbReference>
<comment type="function">
    <text evidence="12">Cleaves the gamma-glutamyl peptide bond of glutathione and glutathione conjugates.</text>
</comment>
<feature type="binding site" evidence="11">
    <location>
        <position position="126"/>
    </location>
    <ligand>
        <name>L-glutamate</name>
        <dbReference type="ChEBI" id="CHEBI:29985"/>
    </ligand>
</feature>
<evidence type="ECO:0000256" key="12">
    <source>
        <dbReference type="RuleBase" id="RU368068"/>
    </source>
</evidence>
<proteinExistence type="inferred from homology"/>
<keyword evidence="5 12" id="KW-0808">Transferase</keyword>
<keyword evidence="7" id="KW-0325">Glycoprotein</keyword>
<dbReference type="GO" id="GO:0006508">
    <property type="term" value="P:proteolysis"/>
    <property type="evidence" value="ECO:0007669"/>
    <property type="project" value="UniProtKB-KW"/>
</dbReference>
<keyword evidence="13" id="KW-0732">Signal</keyword>
<evidence type="ECO:0000256" key="11">
    <source>
        <dbReference type="PIRSR" id="PIRSR600101-2"/>
    </source>
</evidence>
<dbReference type="Gene3D" id="1.10.246.130">
    <property type="match status" value="1"/>
</dbReference>
<dbReference type="STRING" id="655827.E9E104"/>
<dbReference type="GO" id="GO:0005886">
    <property type="term" value="C:plasma membrane"/>
    <property type="evidence" value="ECO:0007669"/>
    <property type="project" value="TreeGrafter"/>
</dbReference>
<dbReference type="Gene3D" id="3.60.20.40">
    <property type="match status" value="1"/>
</dbReference>
<dbReference type="InterPro" id="IPR000101">
    <property type="entry name" value="GGT_peptidase"/>
</dbReference>
<comment type="catalytic activity">
    <reaction evidence="1 12">
        <text>an S-substituted glutathione + H2O = an S-substituted L-cysteinylglycine + L-glutamate</text>
        <dbReference type="Rhea" id="RHEA:59468"/>
        <dbReference type="ChEBI" id="CHEBI:15377"/>
        <dbReference type="ChEBI" id="CHEBI:29985"/>
        <dbReference type="ChEBI" id="CHEBI:90779"/>
        <dbReference type="ChEBI" id="CHEBI:143103"/>
        <dbReference type="EC" id="3.4.19.13"/>
    </reaction>
</comment>
<evidence type="ECO:0000256" key="8">
    <source>
        <dbReference type="ARBA" id="ARBA00023315"/>
    </source>
</evidence>
<feature type="binding site" evidence="11">
    <location>
        <begin position="491"/>
        <end position="492"/>
    </location>
    <ligand>
        <name>L-glutamate</name>
        <dbReference type="ChEBI" id="CHEBI:29985"/>
    </ligand>
</feature>
<organism evidence="15">
    <name type="scientific">Metarhizium acridum (strain CQMa 102)</name>
    <dbReference type="NCBI Taxonomy" id="655827"/>
    <lineage>
        <taxon>Eukaryota</taxon>
        <taxon>Fungi</taxon>
        <taxon>Dikarya</taxon>
        <taxon>Ascomycota</taxon>
        <taxon>Pezizomycotina</taxon>
        <taxon>Sordariomycetes</taxon>
        <taxon>Hypocreomycetidae</taxon>
        <taxon>Hypocreales</taxon>
        <taxon>Clavicipitaceae</taxon>
        <taxon>Metarhizium</taxon>
    </lineage>
</organism>
<protein>
    <recommendedName>
        <fullName evidence="12">Glutathione hydrolase</fullName>
        <ecNumber evidence="12">2.3.2.2</ecNumber>
        <ecNumber evidence="12">3.4.19.13</ecNumber>
    </recommendedName>
    <alternativeName>
        <fullName evidence="12">Gamma-glutamyltransferase</fullName>
    </alternativeName>
    <alternativeName>
        <fullName evidence="12">Gamma-glutamyltranspeptidase</fullName>
    </alternativeName>
</protein>
<keyword evidence="6 12" id="KW-0378">Hydrolase</keyword>
<dbReference type="InterPro" id="IPR029055">
    <property type="entry name" value="Ntn_hydrolases_N"/>
</dbReference>
<dbReference type="InParanoid" id="E9E104"/>
<comment type="catalytic activity">
    <reaction evidence="2 12">
        <text>glutathione + H2O = L-cysteinylglycine + L-glutamate</text>
        <dbReference type="Rhea" id="RHEA:28807"/>
        <dbReference type="ChEBI" id="CHEBI:15377"/>
        <dbReference type="ChEBI" id="CHEBI:29985"/>
        <dbReference type="ChEBI" id="CHEBI:57925"/>
        <dbReference type="ChEBI" id="CHEBI:61694"/>
        <dbReference type="EC" id="3.4.19.13"/>
    </reaction>
</comment>
<dbReference type="EC" id="2.3.2.2" evidence="12"/>
<dbReference type="eggNOG" id="KOG2410">
    <property type="taxonomic scope" value="Eukaryota"/>
</dbReference>
<feature type="active site" description="Nucleophile" evidence="10">
    <location>
        <position position="401"/>
    </location>
</feature>
<keyword evidence="4" id="KW-0645">Protease</keyword>
<dbReference type="HOGENOM" id="CLU_014813_4_0_1"/>
<evidence type="ECO:0000313" key="14">
    <source>
        <dbReference type="EMBL" id="EFY90306.1"/>
    </source>
</evidence>
<feature type="chain" id="PRO_5003235350" description="Glutathione hydrolase" evidence="13">
    <location>
        <begin position="28"/>
        <end position="611"/>
    </location>
</feature>
<comment type="similarity">
    <text evidence="3">Belongs to the gamma-glutamyltransferase family.</text>
</comment>
<evidence type="ECO:0000256" key="2">
    <source>
        <dbReference type="ARBA" id="ARBA00001089"/>
    </source>
</evidence>
<dbReference type="Proteomes" id="UP000002499">
    <property type="component" value="Unassembled WGS sequence"/>
</dbReference>
<comment type="pathway">
    <text evidence="12">Sulfur metabolism; glutathione metabolism.</text>
</comment>